<evidence type="ECO:0000256" key="3">
    <source>
        <dbReference type="ARBA" id="ARBA00022475"/>
    </source>
</evidence>
<dbReference type="NCBIfam" id="TIGR03426">
    <property type="entry name" value="shape_MreD"/>
    <property type="match status" value="1"/>
</dbReference>
<comment type="caution">
    <text evidence="10">The sequence shown here is derived from an EMBL/GenBank/DDBJ whole genome shotgun (WGS) entry which is preliminary data.</text>
</comment>
<name>A0ABV7ER29_9GAMM</name>
<evidence type="ECO:0000256" key="9">
    <source>
        <dbReference type="SAM" id="Phobius"/>
    </source>
</evidence>
<accession>A0ABV7ER29</accession>
<evidence type="ECO:0000313" key="11">
    <source>
        <dbReference type="Proteomes" id="UP001595462"/>
    </source>
</evidence>
<dbReference type="Pfam" id="PF04093">
    <property type="entry name" value="MreD"/>
    <property type="match status" value="1"/>
</dbReference>
<keyword evidence="11" id="KW-1185">Reference proteome</keyword>
<keyword evidence="7 8" id="KW-0472">Membrane</keyword>
<comment type="similarity">
    <text evidence="2 8">Belongs to the MreD family.</text>
</comment>
<keyword evidence="4 9" id="KW-0812">Transmembrane</keyword>
<dbReference type="InterPro" id="IPR007227">
    <property type="entry name" value="Cell_shape_determining_MreD"/>
</dbReference>
<keyword evidence="5 8" id="KW-0133">Cell shape</keyword>
<keyword evidence="6 9" id="KW-1133">Transmembrane helix</keyword>
<dbReference type="PANTHER" id="PTHR37484:SF1">
    <property type="entry name" value="ROD SHAPE-DETERMINING PROTEIN MRED"/>
    <property type="match status" value="1"/>
</dbReference>
<comment type="subcellular location">
    <subcellularLocation>
        <location evidence="8">Cell inner membrane</location>
    </subcellularLocation>
    <subcellularLocation>
        <location evidence="1">Cell membrane</location>
        <topology evidence="1">Multi-pass membrane protein</topology>
    </subcellularLocation>
</comment>
<dbReference type="PANTHER" id="PTHR37484">
    <property type="entry name" value="ROD SHAPE-DETERMINING PROTEIN MRED"/>
    <property type="match status" value="1"/>
</dbReference>
<keyword evidence="8" id="KW-0997">Cell inner membrane</keyword>
<dbReference type="EMBL" id="JBHRSS010000006">
    <property type="protein sequence ID" value="MFC3104960.1"/>
    <property type="molecule type" value="Genomic_DNA"/>
</dbReference>
<feature type="transmembrane region" description="Helical" evidence="9">
    <location>
        <begin position="132"/>
        <end position="152"/>
    </location>
</feature>
<reference evidence="11" key="1">
    <citation type="journal article" date="2019" name="Int. J. Syst. Evol. Microbiol.">
        <title>The Global Catalogue of Microorganisms (GCM) 10K type strain sequencing project: providing services to taxonomists for standard genome sequencing and annotation.</title>
        <authorList>
            <consortium name="The Broad Institute Genomics Platform"/>
            <consortium name="The Broad Institute Genome Sequencing Center for Infectious Disease"/>
            <person name="Wu L."/>
            <person name="Ma J."/>
        </authorList>
    </citation>
    <scope>NUCLEOTIDE SEQUENCE [LARGE SCALE GENOMIC DNA]</scope>
    <source>
        <strain evidence="11">KCTC 52640</strain>
    </source>
</reference>
<sequence length="161" mass="18090">MIINHHVSGLLIVFTLGVGLILTLLPAPDVISAARPAFFPATVLFWVLMQPLRFGLVAAWGCGILIDVIYGTPFAEHGLALAVAAYPLIKMRELLWTFPLWQQALLLAPIFAVYEFVLFWVDGVAGAEVDQWWRWLPVLSTVVIWPFWAFLLERIAEFEVG</sequence>
<dbReference type="Proteomes" id="UP001595462">
    <property type="component" value="Unassembled WGS sequence"/>
</dbReference>
<evidence type="ECO:0000313" key="10">
    <source>
        <dbReference type="EMBL" id="MFC3104960.1"/>
    </source>
</evidence>
<evidence type="ECO:0000256" key="6">
    <source>
        <dbReference type="ARBA" id="ARBA00022989"/>
    </source>
</evidence>
<comment type="function">
    <text evidence="8">Involved in formation of the rod shape of the cell. May also contribute to regulation of formation of penicillin-binding proteins.</text>
</comment>
<dbReference type="PIRSF" id="PIRSF018472">
    <property type="entry name" value="MreD_proteobac"/>
    <property type="match status" value="1"/>
</dbReference>
<organism evidence="10 11">
    <name type="scientific">Salinisphaera aquimarina</name>
    <dbReference type="NCBI Taxonomy" id="2094031"/>
    <lineage>
        <taxon>Bacteria</taxon>
        <taxon>Pseudomonadati</taxon>
        <taxon>Pseudomonadota</taxon>
        <taxon>Gammaproteobacteria</taxon>
        <taxon>Salinisphaerales</taxon>
        <taxon>Salinisphaeraceae</taxon>
        <taxon>Salinisphaera</taxon>
    </lineage>
</organism>
<dbReference type="RefSeq" id="WP_380690521.1">
    <property type="nucleotide sequence ID" value="NZ_JBHRSS010000006.1"/>
</dbReference>
<evidence type="ECO:0000256" key="4">
    <source>
        <dbReference type="ARBA" id="ARBA00022692"/>
    </source>
</evidence>
<evidence type="ECO:0000256" key="5">
    <source>
        <dbReference type="ARBA" id="ARBA00022960"/>
    </source>
</evidence>
<gene>
    <name evidence="10" type="primary">mreD</name>
    <name evidence="10" type="ORF">ACFOSU_13850</name>
</gene>
<protein>
    <recommendedName>
        <fullName evidence="8">Rod shape-determining protein MreD</fullName>
    </recommendedName>
</protein>
<evidence type="ECO:0000256" key="7">
    <source>
        <dbReference type="ARBA" id="ARBA00023136"/>
    </source>
</evidence>
<keyword evidence="3 8" id="KW-1003">Cell membrane</keyword>
<evidence type="ECO:0000256" key="2">
    <source>
        <dbReference type="ARBA" id="ARBA00007776"/>
    </source>
</evidence>
<evidence type="ECO:0000256" key="1">
    <source>
        <dbReference type="ARBA" id="ARBA00004651"/>
    </source>
</evidence>
<dbReference type="InterPro" id="IPR026034">
    <property type="entry name" value="MreD_proteobac"/>
</dbReference>
<feature type="transmembrane region" description="Helical" evidence="9">
    <location>
        <begin position="57"/>
        <end position="88"/>
    </location>
</feature>
<proteinExistence type="inferred from homology"/>
<feature type="transmembrane region" description="Helical" evidence="9">
    <location>
        <begin position="100"/>
        <end position="120"/>
    </location>
</feature>
<evidence type="ECO:0000256" key="8">
    <source>
        <dbReference type="PIRNR" id="PIRNR018472"/>
    </source>
</evidence>